<evidence type="ECO:0000256" key="8">
    <source>
        <dbReference type="ARBA" id="ARBA00022977"/>
    </source>
</evidence>
<dbReference type="GO" id="GO:0009228">
    <property type="term" value="P:thiamine biosynthetic process"/>
    <property type="evidence" value="ECO:0007669"/>
    <property type="project" value="UniProtKB-KW"/>
</dbReference>
<accession>A0A8H7BB05</accession>
<comment type="subunit">
    <text evidence="4">Homodimer.</text>
</comment>
<comment type="catalytic activity">
    <reaction evidence="11">
        <text>N(6)-(pyridoxal phosphate)-L-lysyl-[4-amino-5-hydroxymethyl-2-methylpyrimidine phosphate synthase] + L-histidyl-[4-amino-5-hydroxymethyl-2-methylpyrimidine phosphate synthase] + 2 Fe(3+) + 4 H2O = L-lysyl-[4-amino-5-hydroxymethyl-2-methylpyrimidine phosphate synthase] + (2S)-2-amino-5-hydroxy-4-oxopentanoyl-[4-amino-5-hydroxymethyl-2-methylpyrimidine phosphate synthase] + 4-amino-2-methyl-5-(phosphooxymethyl)pyrimidine + 3-oxopropanoate + 2 Fe(2+) + 2 H(+)</text>
        <dbReference type="Rhea" id="RHEA:65756"/>
        <dbReference type="Rhea" id="RHEA-COMP:16892"/>
        <dbReference type="Rhea" id="RHEA-COMP:16893"/>
        <dbReference type="Rhea" id="RHEA-COMP:16894"/>
        <dbReference type="Rhea" id="RHEA-COMP:16895"/>
        <dbReference type="ChEBI" id="CHEBI:15377"/>
        <dbReference type="ChEBI" id="CHEBI:15378"/>
        <dbReference type="ChEBI" id="CHEBI:29033"/>
        <dbReference type="ChEBI" id="CHEBI:29034"/>
        <dbReference type="ChEBI" id="CHEBI:29969"/>
        <dbReference type="ChEBI" id="CHEBI:29979"/>
        <dbReference type="ChEBI" id="CHEBI:33190"/>
        <dbReference type="ChEBI" id="CHEBI:58354"/>
        <dbReference type="ChEBI" id="CHEBI:143915"/>
        <dbReference type="ChEBI" id="CHEBI:157692"/>
    </reaction>
    <physiologicalReaction direction="left-to-right" evidence="11">
        <dbReference type="Rhea" id="RHEA:65757"/>
    </physiologicalReaction>
</comment>
<evidence type="ECO:0000256" key="2">
    <source>
        <dbReference type="ARBA" id="ARBA00004948"/>
    </source>
</evidence>
<reference evidence="14" key="2">
    <citation type="submission" date="2020-08" db="EMBL/GenBank/DDBJ databases">
        <title>Draft Genome Sequence of Cumin Blight Pathogen Alternaria burnsii.</title>
        <authorList>
            <person name="Feng Z."/>
        </authorList>
    </citation>
    <scope>NUCLEOTIDE SEQUENCE</scope>
    <source>
        <strain evidence="14">CBS107.38</strain>
    </source>
</reference>
<dbReference type="InterPro" id="IPR015168">
    <property type="entry name" value="SsuA/THI5"/>
</dbReference>
<dbReference type="EMBL" id="JAAABM010000004">
    <property type="protein sequence ID" value="KAF7678347.1"/>
    <property type="molecule type" value="Genomic_DNA"/>
</dbReference>
<dbReference type="InterPro" id="IPR025363">
    <property type="entry name" value="DUF4267"/>
</dbReference>
<evidence type="ECO:0000256" key="12">
    <source>
        <dbReference type="SAM" id="MobiDB-lite"/>
    </source>
</evidence>
<dbReference type="SUPFAM" id="SSF53850">
    <property type="entry name" value="Periplasmic binding protein-like II"/>
    <property type="match status" value="1"/>
</dbReference>
<evidence type="ECO:0000256" key="3">
    <source>
        <dbReference type="ARBA" id="ARBA00009406"/>
    </source>
</evidence>
<evidence type="ECO:0000256" key="1">
    <source>
        <dbReference type="ARBA" id="ARBA00003469"/>
    </source>
</evidence>
<dbReference type="PANTHER" id="PTHR31528">
    <property type="entry name" value="4-AMINO-5-HYDROXYMETHYL-2-METHYLPYRIMIDINE PHOSPHATE SYNTHASE THI11-RELATED"/>
    <property type="match status" value="1"/>
</dbReference>
<reference evidence="14" key="1">
    <citation type="submission" date="2020-01" db="EMBL/GenBank/DDBJ databases">
        <authorList>
            <person name="Feng Z.H.Z."/>
        </authorList>
    </citation>
    <scope>NUCLEOTIDE SEQUENCE</scope>
    <source>
        <strain evidence="14">CBS107.38</strain>
    </source>
</reference>
<evidence type="ECO:0000256" key="10">
    <source>
        <dbReference type="ARBA" id="ARBA00033171"/>
    </source>
</evidence>
<comment type="function">
    <text evidence="1">Responsible for the formation of the pyrimidine heterocycle in the thiamine biosynthesis pathway. Catalyzes the formation of hydroxymethylpyrimidine phosphate (HMP-P) from histidine and pyridoxal phosphate (PLP). The protein uses PLP and the active site histidine to form HMP-P, generating an inactive enzyme. The enzyme can only undergo a single turnover, which suggests it is a suicide enzyme.</text>
</comment>
<keyword evidence="7" id="KW-0663">Pyridoxal phosphate</keyword>
<evidence type="ECO:0000256" key="4">
    <source>
        <dbReference type="ARBA" id="ARBA00011738"/>
    </source>
</evidence>
<evidence type="ECO:0000256" key="7">
    <source>
        <dbReference type="ARBA" id="ARBA00022898"/>
    </source>
</evidence>
<feature type="domain" description="SsuA/THI5-like" evidence="13">
    <location>
        <begin position="403"/>
        <end position="625"/>
    </location>
</feature>
<gene>
    <name evidence="14" type="ORF">GT037_003728</name>
</gene>
<dbReference type="Gene3D" id="3.40.390.10">
    <property type="entry name" value="Collagenase (Catalytic Domain)"/>
    <property type="match status" value="1"/>
</dbReference>
<dbReference type="GO" id="GO:0016740">
    <property type="term" value="F:transferase activity"/>
    <property type="evidence" value="ECO:0007669"/>
    <property type="project" value="UniProtKB-KW"/>
</dbReference>
<evidence type="ECO:0000256" key="5">
    <source>
        <dbReference type="ARBA" id="ARBA00022679"/>
    </source>
</evidence>
<evidence type="ECO:0000256" key="11">
    <source>
        <dbReference type="ARBA" id="ARBA00048179"/>
    </source>
</evidence>
<keyword evidence="15" id="KW-1185">Reference proteome</keyword>
<protein>
    <recommendedName>
        <fullName evidence="10">Thiamine pyrimidine synthase</fullName>
    </recommendedName>
</protein>
<dbReference type="Pfam" id="PF09084">
    <property type="entry name" value="NMT1"/>
    <property type="match status" value="1"/>
</dbReference>
<dbReference type="Pfam" id="PF14087">
    <property type="entry name" value="DUF4267"/>
    <property type="match status" value="1"/>
</dbReference>
<dbReference type="GO" id="GO:0008237">
    <property type="term" value="F:metallopeptidase activity"/>
    <property type="evidence" value="ECO:0007669"/>
    <property type="project" value="InterPro"/>
</dbReference>
<sequence length="740" mass="81496">MTTQVRNLFHHLPPPAECLALFIATLEIVPFGIIGLRDPSFFADGYGLPISRESDTSPASAKRSSNNQNTYEEDQKTKQALIAAIAARNVQNGVLLAVFGLVLRDRRSLGVAVMAGLVATVADSVIVSAYGTKDKIAELAGYEQPDAAARAAAETTSGRAPKKGKDYSIGTFPGPLVLPHDDLNYDPDSEPQTTKEWLNAETRNRLLSTTGRDTLYVAQVPKISKKVEFMRDWVIPTGLGASEDRQEAEPPPSADLSVDYLAAFYHNMPVRLLPTPLTWTQWGSSSKPSSRYRSAALPKYVGLLDSEDRCTRIRVRPPPDSAFPAQLNLDDILDVAISILPVDAYALVILVDHDIYESEDDDFCCGRAYGGSRVAVVQTARICTKVKMSTDKITFLTNWHATPYHAPLYLAQSKGYFKDEGVKVALLEPNDPSDVTEIIGSGKVDLGFKAMIHTLAAAARGFPVQSIGSLLNEPFTGVVYLTSSGITPDFTTLKGKKIGYVGEFGKIQLDELTAHYGMSPDDYQAIRVGMNVTRSIITGEIDAGIGLENVQMVELEEWLASQNRSRDEVKMLRIDELAQLGCCCFCSILYIGNNDFIKHNPEKVRAFLRACKRATDFVLASPDQAWEEFCSFKSTMNTPTNRKIFERSFAYFSPDLQNVQRDWDKVTRYGKRLGVLDNTFKPNYTNEYLAWGLEDETGDPTGDQKRMVELQEGVKQHGGFKRLETMSGKTVIGAAASAVA</sequence>
<dbReference type="Gene3D" id="3.40.190.10">
    <property type="entry name" value="Periplasmic binding protein-like II"/>
    <property type="match status" value="1"/>
</dbReference>
<dbReference type="GeneID" id="62201953"/>
<evidence type="ECO:0000259" key="13">
    <source>
        <dbReference type="Pfam" id="PF09084"/>
    </source>
</evidence>
<evidence type="ECO:0000256" key="9">
    <source>
        <dbReference type="ARBA" id="ARBA00023004"/>
    </source>
</evidence>
<dbReference type="Proteomes" id="UP000596902">
    <property type="component" value="Unassembled WGS sequence"/>
</dbReference>
<comment type="pathway">
    <text evidence="2">Cofactor biosynthesis; thiamine diphosphate biosynthesis.</text>
</comment>
<dbReference type="InterPro" id="IPR024079">
    <property type="entry name" value="MetalloPept_cat_dom_sf"/>
</dbReference>
<keyword evidence="5" id="KW-0808">Transferase</keyword>
<keyword evidence="6" id="KW-0479">Metal-binding</keyword>
<proteinExistence type="inferred from homology"/>
<organism evidence="14 15">
    <name type="scientific">Alternaria burnsii</name>
    <dbReference type="NCBI Taxonomy" id="1187904"/>
    <lineage>
        <taxon>Eukaryota</taxon>
        <taxon>Fungi</taxon>
        <taxon>Dikarya</taxon>
        <taxon>Ascomycota</taxon>
        <taxon>Pezizomycotina</taxon>
        <taxon>Dothideomycetes</taxon>
        <taxon>Pleosporomycetidae</taxon>
        <taxon>Pleosporales</taxon>
        <taxon>Pleosporineae</taxon>
        <taxon>Pleosporaceae</taxon>
        <taxon>Alternaria</taxon>
        <taxon>Alternaria sect. Alternaria</taxon>
    </lineage>
</organism>
<dbReference type="CDD" id="cd13650">
    <property type="entry name" value="PBP2_THI5"/>
    <property type="match status" value="1"/>
</dbReference>
<feature type="region of interest" description="Disordered" evidence="12">
    <location>
        <begin position="53"/>
        <end position="73"/>
    </location>
</feature>
<dbReference type="RefSeq" id="XP_038788482.1">
    <property type="nucleotide sequence ID" value="XM_038928775.1"/>
</dbReference>
<name>A0A8H7BB05_9PLEO</name>
<dbReference type="AlphaFoldDB" id="A0A8H7BB05"/>
<evidence type="ECO:0000313" key="14">
    <source>
        <dbReference type="EMBL" id="KAF7678347.1"/>
    </source>
</evidence>
<dbReference type="GO" id="GO:0009229">
    <property type="term" value="P:thiamine diphosphate biosynthetic process"/>
    <property type="evidence" value="ECO:0007669"/>
    <property type="project" value="UniProtKB-UniPathway"/>
</dbReference>
<evidence type="ECO:0000313" key="15">
    <source>
        <dbReference type="Proteomes" id="UP000596902"/>
    </source>
</evidence>
<keyword evidence="8" id="KW-0784">Thiamine biosynthesis</keyword>
<dbReference type="UniPathway" id="UPA00060"/>
<dbReference type="PANTHER" id="PTHR31528:SF1">
    <property type="entry name" value="4-AMINO-5-HYDROXYMETHYL-2-METHYLPYRIMIDINE PHOSPHATE SYNTHASE THI11-RELATED"/>
    <property type="match status" value="1"/>
</dbReference>
<comment type="caution">
    <text evidence="14">The sequence shown here is derived from an EMBL/GenBank/DDBJ whole genome shotgun (WGS) entry which is preliminary data.</text>
</comment>
<keyword evidence="9" id="KW-0408">Iron</keyword>
<feature type="compositionally biased region" description="Polar residues" evidence="12">
    <location>
        <begin position="56"/>
        <end position="70"/>
    </location>
</feature>
<comment type="similarity">
    <text evidence="3">Belongs to the NMT1/THI5 family.</text>
</comment>
<dbReference type="InterPro" id="IPR027939">
    <property type="entry name" value="NMT1/THI5"/>
</dbReference>
<evidence type="ECO:0000256" key="6">
    <source>
        <dbReference type="ARBA" id="ARBA00022723"/>
    </source>
</evidence>
<dbReference type="GO" id="GO:0046872">
    <property type="term" value="F:metal ion binding"/>
    <property type="evidence" value="ECO:0007669"/>
    <property type="project" value="UniProtKB-KW"/>
</dbReference>